<evidence type="ECO:0000313" key="4">
    <source>
        <dbReference type="EMBL" id="NER17758.1"/>
    </source>
</evidence>
<feature type="signal peptide" evidence="1">
    <location>
        <begin position="1"/>
        <end position="20"/>
    </location>
</feature>
<evidence type="ECO:0000259" key="2">
    <source>
        <dbReference type="Pfam" id="PF16313"/>
    </source>
</evidence>
<keyword evidence="1" id="KW-0732">Signal</keyword>
<gene>
    <name evidence="4" type="ORF">GWK10_11090</name>
</gene>
<dbReference type="AlphaFoldDB" id="A0A6M0CIG6"/>
<dbReference type="InterPro" id="IPR033413">
    <property type="entry name" value="DUF5117"/>
</dbReference>
<dbReference type="InterPro" id="IPR032534">
    <property type="entry name" value="EcxA_zinc-bd"/>
</dbReference>
<dbReference type="Gene3D" id="3.40.390.10">
    <property type="entry name" value="Collagenase (Catalytic Domain)"/>
    <property type="match status" value="1"/>
</dbReference>
<comment type="caution">
    <text evidence="4">The sequence shown here is derived from an EMBL/GenBank/DDBJ whole genome shotgun (WGS) entry which is preliminary data.</text>
</comment>
<dbReference type="PANTHER" id="PTHR38478">
    <property type="entry name" value="PEPTIDASE M1A AND M12B"/>
    <property type="match status" value="1"/>
</dbReference>
<evidence type="ECO:0000259" key="3">
    <source>
        <dbReference type="Pfam" id="PF17148"/>
    </source>
</evidence>
<proteinExistence type="predicted"/>
<feature type="chain" id="PRO_5027004008" evidence="1">
    <location>
        <begin position="21"/>
        <end position="862"/>
    </location>
</feature>
<dbReference type="CDD" id="cd04276">
    <property type="entry name" value="ZnMc_MMP_like_2"/>
    <property type="match status" value="1"/>
</dbReference>
<name>A0A6M0CIG6_9FLAO</name>
<keyword evidence="5" id="KW-1185">Reference proteome</keyword>
<dbReference type="Pfam" id="PF16313">
    <property type="entry name" value="DUF4953"/>
    <property type="match status" value="1"/>
</dbReference>
<feature type="domain" description="EcxA zinc-binding" evidence="2">
    <location>
        <begin position="469"/>
        <end position="782"/>
    </location>
</feature>
<reference evidence="4 5" key="1">
    <citation type="submission" date="2020-01" db="EMBL/GenBank/DDBJ databases">
        <title>Spongiivirga citrea KCTC 32990T.</title>
        <authorList>
            <person name="Wang G."/>
        </authorList>
    </citation>
    <scope>NUCLEOTIDE SEQUENCE [LARGE SCALE GENOMIC DNA]</scope>
    <source>
        <strain evidence="4 5">KCTC 32990</strain>
    </source>
</reference>
<dbReference type="Proteomes" id="UP000474296">
    <property type="component" value="Unassembled WGS sequence"/>
</dbReference>
<dbReference type="EMBL" id="JAABOQ010000004">
    <property type="protein sequence ID" value="NER17758.1"/>
    <property type="molecule type" value="Genomic_DNA"/>
</dbReference>
<dbReference type="RefSeq" id="WP_164032432.1">
    <property type="nucleotide sequence ID" value="NZ_JAABOQ010000004.1"/>
</dbReference>
<accession>A0A6M0CIG6</accession>
<dbReference type="PANTHER" id="PTHR38478:SF1">
    <property type="entry name" value="ZINC DEPENDENT METALLOPROTEASE DOMAIN LIPOPROTEIN"/>
    <property type="match status" value="1"/>
</dbReference>
<dbReference type="GO" id="GO:0008237">
    <property type="term" value="F:metallopeptidase activity"/>
    <property type="evidence" value="ECO:0007669"/>
    <property type="project" value="InterPro"/>
</dbReference>
<dbReference type="InterPro" id="IPR034032">
    <property type="entry name" value="Zn_MMP-like_bac"/>
</dbReference>
<dbReference type="Pfam" id="PF17148">
    <property type="entry name" value="DUF5117"/>
    <property type="match status" value="1"/>
</dbReference>
<dbReference type="SUPFAM" id="SSF55486">
    <property type="entry name" value="Metalloproteases ('zincins'), catalytic domain"/>
    <property type="match status" value="1"/>
</dbReference>
<evidence type="ECO:0000256" key="1">
    <source>
        <dbReference type="SAM" id="SignalP"/>
    </source>
</evidence>
<protein>
    <submittedName>
        <fullName evidence="4">DUF5117 domain-containing protein</fullName>
    </submittedName>
</protein>
<sequence>MKSISTVSKMLLLSACLVFATPDAQAQRKKKKKKGQTEAAAAPKKDKKKKIADLVKASEKIEGLFTIYRDTTNGSIQLLVKEDQLDKEFIYFNQIENGVLDAFSFRGAYGGSRIFKVKKFYDKIEFEYQNYGYHFDENSALAKAKKANISEAPLASFKIEAHDKERGLYLIKAGDLFVKETLSQVKPPRFPGSRPTDFTLGNLDKGKTKIKNIRNYPENTDVAVSYVYSKPSVLNGGSNAVTDGRNVRVDVYHSFIAVPENDYEPRFDDPRVGYFMTQTNDMTSVSATNYRDMIHRWNLVKKDPNAAVSEPVEPITWWIENTTPEEFRETIKEGVERWNIAFEKAGFKNAMVVKVQPDDADWDAGDIRYNVLRWTSSPQPPFGGYGPSFVNPKTGQIMGADIMLEFVYHTNRVRVEKLFDDITAQGKNMHLDWRNKKNQTYCSYGQMMQYNTQFGRAALALNNADALAMEGLKKEAMLELIMHEVGHTLGLNHNMKASQLFSPAQLSDPDFIKGKALVGSVMDYTAINVTNDPAKQGHYYSTTVGPYDVWAIQYGYQPFKNDSEMNTLLEQSTKPELIFGNDADDMRAPGKAIDPRVNTGDLSNDQITYSIDRIKLVNRMFGKLKDRYTQKGKTYNDLRIAHAILMGQYAQAGNVMSRFIGGVYVDRAMAGQAGETRPYTPVSYEDQKRAMKAINTHIFGKNAFNTPNELYNYLARQRRGYNFFGGPEDPKIHATVLRFQRNVLRHLMHPNTLQRVSDSELYGNKYDLAEYMTELNNGIFAADIYGSVNSFRQNLQLEYTNMLVEVLTGKSSGRYTNATKSMALYNLKKIGQMASNNSGNVSTKAHKSHLKTLVNNTLKEVK</sequence>
<dbReference type="InterPro" id="IPR024079">
    <property type="entry name" value="MetalloPept_cat_dom_sf"/>
</dbReference>
<evidence type="ECO:0000313" key="5">
    <source>
        <dbReference type="Proteomes" id="UP000474296"/>
    </source>
</evidence>
<feature type="domain" description="DUF5117" evidence="3">
    <location>
        <begin position="113"/>
        <end position="302"/>
    </location>
</feature>
<organism evidence="4 5">
    <name type="scientific">Spongiivirga citrea</name>
    <dbReference type="NCBI Taxonomy" id="1481457"/>
    <lineage>
        <taxon>Bacteria</taxon>
        <taxon>Pseudomonadati</taxon>
        <taxon>Bacteroidota</taxon>
        <taxon>Flavobacteriia</taxon>
        <taxon>Flavobacteriales</taxon>
        <taxon>Flavobacteriaceae</taxon>
        <taxon>Spongiivirga</taxon>
    </lineage>
</organism>